<dbReference type="RefSeq" id="WP_008930452.1">
    <property type="nucleotide sequence ID" value="NZ_AMRJ01000045.1"/>
</dbReference>
<comment type="caution">
    <text evidence="9">The sequence shown here is derived from an EMBL/GenBank/DDBJ whole genome shotgun (WGS) entry which is preliminary data.</text>
</comment>
<protein>
    <submittedName>
        <fullName evidence="9">Glyceraldehyde 3-phosphate dehydrogenase</fullName>
    </submittedName>
</protein>
<name>L0W7N2_9GAMM</name>
<dbReference type="OrthoDB" id="9803304at2"/>
<dbReference type="eggNOG" id="COG0057">
    <property type="taxonomic scope" value="Bacteria"/>
</dbReference>
<dbReference type="FunFam" id="3.30.360.10:FF:000002">
    <property type="entry name" value="Glyceraldehyde-3-phosphate dehydrogenase"/>
    <property type="match status" value="1"/>
</dbReference>
<keyword evidence="5" id="KW-0520">NAD</keyword>
<dbReference type="GO" id="GO:0016620">
    <property type="term" value="F:oxidoreductase activity, acting on the aldehyde or oxo group of donors, NAD or NADP as acceptor"/>
    <property type="evidence" value="ECO:0007669"/>
    <property type="project" value="InterPro"/>
</dbReference>
<feature type="site" description="Activates thiol group during catalysis" evidence="6">
    <location>
        <position position="183"/>
    </location>
</feature>
<accession>L0W7N2</accession>
<dbReference type="FunFam" id="3.40.50.720:FF:000001">
    <property type="entry name" value="Glyceraldehyde-3-phosphate dehydrogenase"/>
    <property type="match status" value="1"/>
</dbReference>
<comment type="similarity">
    <text evidence="1 7">Belongs to the glyceraldehyde-3-phosphate dehydrogenase family.</text>
</comment>
<dbReference type="Gene3D" id="3.40.50.720">
    <property type="entry name" value="NAD(P)-binding Rossmann-like Domain"/>
    <property type="match status" value="1"/>
</dbReference>
<proteinExistence type="inferred from homology"/>
<dbReference type="PANTHER" id="PTHR43148">
    <property type="entry name" value="GLYCERALDEHYDE-3-PHOSPHATE DEHYDROGENASE 2"/>
    <property type="match status" value="1"/>
</dbReference>
<evidence type="ECO:0000256" key="2">
    <source>
        <dbReference type="ARBA" id="ARBA00011881"/>
    </source>
</evidence>
<dbReference type="EMBL" id="AMRJ01000045">
    <property type="protein sequence ID" value="EKF72886.1"/>
    <property type="molecule type" value="Genomic_DNA"/>
</dbReference>
<dbReference type="PRINTS" id="PR00078">
    <property type="entry name" value="G3PDHDRGNASE"/>
</dbReference>
<feature type="binding site" evidence="5">
    <location>
        <position position="38"/>
    </location>
    <ligand>
        <name>NAD(+)</name>
        <dbReference type="ChEBI" id="CHEBI:57540"/>
    </ligand>
</feature>
<dbReference type="Gene3D" id="3.30.360.10">
    <property type="entry name" value="Dihydrodipicolinate Reductase, domain 2"/>
    <property type="match status" value="1"/>
</dbReference>
<organism evidence="9 10">
    <name type="scientific">Alcanivorax hongdengensis A-11-3</name>
    <dbReference type="NCBI Taxonomy" id="1177179"/>
    <lineage>
        <taxon>Bacteria</taxon>
        <taxon>Pseudomonadati</taxon>
        <taxon>Pseudomonadota</taxon>
        <taxon>Gammaproteobacteria</taxon>
        <taxon>Oceanospirillales</taxon>
        <taxon>Alcanivoracaceae</taxon>
        <taxon>Alcanivorax</taxon>
    </lineage>
</organism>
<evidence type="ECO:0000256" key="7">
    <source>
        <dbReference type="RuleBase" id="RU000397"/>
    </source>
</evidence>
<dbReference type="InterPro" id="IPR020829">
    <property type="entry name" value="GlycerAld_3-P_DH_cat"/>
</dbReference>
<dbReference type="GO" id="GO:0051287">
    <property type="term" value="F:NAD binding"/>
    <property type="evidence" value="ECO:0007669"/>
    <property type="project" value="InterPro"/>
</dbReference>
<keyword evidence="5" id="KW-0547">Nucleotide-binding</keyword>
<dbReference type="InterPro" id="IPR020830">
    <property type="entry name" value="GlycerAld_3-P_DH_AS"/>
</dbReference>
<dbReference type="AlphaFoldDB" id="L0W7N2"/>
<dbReference type="STRING" id="1177179.A11A3_16435"/>
<evidence type="ECO:0000256" key="1">
    <source>
        <dbReference type="ARBA" id="ARBA00007406"/>
    </source>
</evidence>
<evidence type="ECO:0000313" key="10">
    <source>
        <dbReference type="Proteomes" id="UP000010164"/>
    </source>
</evidence>
<dbReference type="SUPFAM" id="SSF51735">
    <property type="entry name" value="NAD(P)-binding Rossmann-fold domains"/>
    <property type="match status" value="1"/>
</dbReference>
<evidence type="ECO:0000256" key="6">
    <source>
        <dbReference type="PIRSR" id="PIRSR000149-4"/>
    </source>
</evidence>
<dbReference type="InterPro" id="IPR020831">
    <property type="entry name" value="GlycerAld/Erythrose_P_DH"/>
</dbReference>
<feature type="active site" description="Nucleophile" evidence="4">
    <location>
        <position position="156"/>
    </location>
</feature>
<dbReference type="Pfam" id="PF00044">
    <property type="entry name" value="Gp_dh_N"/>
    <property type="match status" value="1"/>
</dbReference>
<dbReference type="PATRIC" id="fig|1177179.3.peg.3236"/>
<keyword evidence="10" id="KW-1185">Reference proteome</keyword>
<keyword evidence="3" id="KW-0560">Oxidoreductase</keyword>
<gene>
    <name evidence="9" type="ORF">A11A3_16435</name>
</gene>
<dbReference type="Proteomes" id="UP000010164">
    <property type="component" value="Unassembled WGS sequence"/>
</dbReference>
<dbReference type="Pfam" id="PF02800">
    <property type="entry name" value="Gp_dh_C"/>
    <property type="match status" value="1"/>
</dbReference>
<evidence type="ECO:0000256" key="4">
    <source>
        <dbReference type="PIRSR" id="PIRSR000149-1"/>
    </source>
</evidence>
<dbReference type="PROSITE" id="PS00071">
    <property type="entry name" value="GAPDH"/>
    <property type="match status" value="1"/>
</dbReference>
<dbReference type="InterPro" id="IPR036291">
    <property type="entry name" value="NAD(P)-bd_dom_sf"/>
</dbReference>
<comment type="subunit">
    <text evidence="2">Homotetramer.</text>
</comment>
<dbReference type="InterPro" id="IPR020828">
    <property type="entry name" value="GlycerAld_3-P_DH_NAD(P)-bd"/>
</dbReference>
<evidence type="ECO:0000256" key="3">
    <source>
        <dbReference type="ARBA" id="ARBA00023002"/>
    </source>
</evidence>
<reference evidence="9 10" key="1">
    <citation type="journal article" date="2012" name="J. Bacteriol.">
        <title>Genome Sequence of the Alkane-Degrading Bacterium Alcanivorax hongdengensis Type Strain A-11-3.</title>
        <authorList>
            <person name="Lai Q."/>
            <person name="Shao Z."/>
        </authorList>
    </citation>
    <scope>NUCLEOTIDE SEQUENCE [LARGE SCALE GENOMIC DNA]</scope>
    <source>
        <strain evidence="9 10">A-11-3</strain>
    </source>
</reference>
<sequence>MRIAINGYGRIGRSFVRALAEREGAGWQAPFTLAAINDKGRPEDLLYLTRYDTTHGRLAEPAELIEGMLRIGKQAPRLLEQPQPELLPWGDMGVDLVLECSGHFRSHAGASRHLDAGAGRVIIGAVPFDQADQVVVYGVNDDALRADSRVLSAASCTTHCIAPLLARLDQAYGIRQVLMKEIHAYTSDQTLLDHVHRDPRRGRAGAQNIVPTTSSAIGAVQQVLPQLEGKISGHSIRVPTLNVAMVELTLLLDRTPDSQALNQWLLQQSKEAPSLIGYNDAPLVSVDFNHRPESAIVDATQTRVQGDMVQVVAWYDNEWGYANRLLDWVADLAKASDVRRPTSDA</sequence>
<dbReference type="SUPFAM" id="SSF55347">
    <property type="entry name" value="Glyceraldehyde-3-phosphate dehydrogenase-like, C-terminal domain"/>
    <property type="match status" value="1"/>
</dbReference>
<dbReference type="SMART" id="SM00846">
    <property type="entry name" value="Gp_dh_N"/>
    <property type="match status" value="1"/>
</dbReference>
<evidence type="ECO:0000256" key="5">
    <source>
        <dbReference type="PIRSR" id="PIRSR000149-3"/>
    </source>
</evidence>
<dbReference type="PIRSF" id="PIRSF000149">
    <property type="entry name" value="GAP_DH"/>
    <property type="match status" value="1"/>
</dbReference>
<evidence type="ECO:0000259" key="8">
    <source>
        <dbReference type="SMART" id="SM00846"/>
    </source>
</evidence>
<evidence type="ECO:0000313" key="9">
    <source>
        <dbReference type="EMBL" id="EKF72886.1"/>
    </source>
</evidence>
<feature type="domain" description="Glyceraldehyde 3-phosphate dehydrogenase NAD(P) binding" evidence="8">
    <location>
        <begin position="1"/>
        <end position="156"/>
    </location>
</feature>
<feature type="binding site" evidence="5">
    <location>
        <begin position="10"/>
        <end position="11"/>
    </location>
    <ligand>
        <name>NAD(+)</name>
        <dbReference type="ChEBI" id="CHEBI:57540"/>
    </ligand>
</feature>
<feature type="binding site" evidence="5">
    <location>
        <position position="317"/>
    </location>
    <ligand>
        <name>NAD(+)</name>
        <dbReference type="ChEBI" id="CHEBI:57540"/>
    </ligand>
</feature>